<name>A0ABY5DT77_9ACTN</name>
<dbReference type="InterPro" id="IPR043128">
    <property type="entry name" value="Rev_trsase/Diguanyl_cyclase"/>
</dbReference>
<dbReference type="InterPro" id="IPR016132">
    <property type="entry name" value="Phyto_chromo_attachment"/>
</dbReference>
<feature type="domain" description="HD-GYP" evidence="4">
    <location>
        <begin position="738"/>
        <end position="933"/>
    </location>
</feature>
<dbReference type="InterPro" id="IPR029787">
    <property type="entry name" value="Nucleotide_cyclase"/>
</dbReference>
<evidence type="ECO:0000256" key="1">
    <source>
        <dbReference type="SAM" id="MobiDB-lite"/>
    </source>
</evidence>
<dbReference type="PROSITE" id="PS51832">
    <property type="entry name" value="HD_GYP"/>
    <property type="match status" value="1"/>
</dbReference>
<dbReference type="Gene3D" id="1.10.3210.10">
    <property type="entry name" value="Hypothetical protein af1432"/>
    <property type="match status" value="1"/>
</dbReference>
<reference evidence="5 6" key="1">
    <citation type="submission" date="2022-06" db="EMBL/GenBank/DDBJ databases">
        <title>Paraconexibacter antarcticus.</title>
        <authorList>
            <person name="Kim C.S."/>
        </authorList>
    </citation>
    <scope>NUCLEOTIDE SEQUENCE [LARGE SCALE GENOMIC DNA]</scope>
    <source>
        <strain evidence="5 6">02-257</strain>
    </source>
</reference>
<dbReference type="NCBIfam" id="TIGR00254">
    <property type="entry name" value="GGDEF"/>
    <property type="match status" value="1"/>
</dbReference>
<dbReference type="RefSeq" id="WP_254570736.1">
    <property type="nucleotide sequence ID" value="NZ_CP098502.1"/>
</dbReference>
<dbReference type="SMART" id="SM00267">
    <property type="entry name" value="GGDEF"/>
    <property type="match status" value="1"/>
</dbReference>
<evidence type="ECO:0000313" key="6">
    <source>
        <dbReference type="Proteomes" id="UP001056035"/>
    </source>
</evidence>
<dbReference type="Pfam" id="PF13487">
    <property type="entry name" value="HD_5"/>
    <property type="match status" value="1"/>
</dbReference>
<dbReference type="CDD" id="cd01949">
    <property type="entry name" value="GGDEF"/>
    <property type="match status" value="1"/>
</dbReference>
<protein>
    <submittedName>
        <fullName evidence="5">GAF domain-containing protein</fullName>
    </submittedName>
</protein>
<dbReference type="Gene3D" id="3.30.70.270">
    <property type="match status" value="1"/>
</dbReference>
<keyword evidence="6" id="KW-1185">Reference proteome</keyword>
<dbReference type="PROSITE" id="PS50046">
    <property type="entry name" value="PHYTOCHROME_2"/>
    <property type="match status" value="1"/>
</dbReference>
<feature type="region of interest" description="Disordered" evidence="1">
    <location>
        <begin position="538"/>
        <end position="572"/>
    </location>
</feature>
<gene>
    <name evidence="5" type="ORF">NBH00_22130</name>
</gene>
<dbReference type="SMART" id="SM00471">
    <property type="entry name" value="HDc"/>
    <property type="match status" value="1"/>
</dbReference>
<feature type="domain" description="Phytochrome chromophore attachment site" evidence="2">
    <location>
        <begin position="585"/>
        <end position="724"/>
    </location>
</feature>
<feature type="domain" description="GGDEF" evidence="3">
    <location>
        <begin position="374"/>
        <end position="506"/>
    </location>
</feature>
<dbReference type="Pfam" id="PF01590">
    <property type="entry name" value="GAF"/>
    <property type="match status" value="1"/>
</dbReference>
<evidence type="ECO:0000259" key="2">
    <source>
        <dbReference type="PROSITE" id="PS50046"/>
    </source>
</evidence>
<dbReference type="EMBL" id="CP098502">
    <property type="protein sequence ID" value="UTI64022.1"/>
    <property type="molecule type" value="Genomic_DNA"/>
</dbReference>
<dbReference type="Pfam" id="PF13185">
    <property type="entry name" value="GAF_2"/>
    <property type="match status" value="1"/>
</dbReference>
<evidence type="ECO:0000259" key="3">
    <source>
        <dbReference type="PROSITE" id="PS50887"/>
    </source>
</evidence>
<dbReference type="PANTHER" id="PTHR43155">
    <property type="entry name" value="CYCLIC DI-GMP PHOSPHODIESTERASE PA4108-RELATED"/>
    <property type="match status" value="1"/>
</dbReference>
<dbReference type="SUPFAM" id="SSF109604">
    <property type="entry name" value="HD-domain/PDEase-like"/>
    <property type="match status" value="1"/>
</dbReference>
<evidence type="ECO:0000313" key="5">
    <source>
        <dbReference type="EMBL" id="UTI64022.1"/>
    </source>
</evidence>
<dbReference type="InterPro" id="IPR029016">
    <property type="entry name" value="GAF-like_dom_sf"/>
</dbReference>
<proteinExistence type="predicted"/>
<dbReference type="InterPro" id="IPR000160">
    <property type="entry name" value="GGDEF_dom"/>
</dbReference>
<dbReference type="Proteomes" id="UP001056035">
    <property type="component" value="Chromosome"/>
</dbReference>
<accession>A0ABY5DT77</accession>
<dbReference type="InterPro" id="IPR037522">
    <property type="entry name" value="HD_GYP_dom"/>
</dbReference>
<dbReference type="Gene3D" id="3.30.450.40">
    <property type="match status" value="3"/>
</dbReference>
<dbReference type="PROSITE" id="PS50887">
    <property type="entry name" value="GGDEF"/>
    <property type="match status" value="1"/>
</dbReference>
<dbReference type="PANTHER" id="PTHR43155:SF2">
    <property type="entry name" value="CYCLIC DI-GMP PHOSPHODIESTERASE PA4108"/>
    <property type="match status" value="1"/>
</dbReference>
<dbReference type="SUPFAM" id="SSF55781">
    <property type="entry name" value="GAF domain-like"/>
    <property type="match status" value="3"/>
</dbReference>
<dbReference type="InterPro" id="IPR003607">
    <property type="entry name" value="HD/PDEase_dom"/>
</dbReference>
<dbReference type="CDD" id="cd00077">
    <property type="entry name" value="HDc"/>
    <property type="match status" value="1"/>
</dbReference>
<dbReference type="Pfam" id="PF00990">
    <property type="entry name" value="GGDEF"/>
    <property type="match status" value="1"/>
</dbReference>
<dbReference type="InterPro" id="IPR003018">
    <property type="entry name" value="GAF"/>
</dbReference>
<organism evidence="5 6">
    <name type="scientific">Paraconexibacter antarcticus</name>
    <dbReference type="NCBI Taxonomy" id="2949664"/>
    <lineage>
        <taxon>Bacteria</taxon>
        <taxon>Bacillati</taxon>
        <taxon>Actinomycetota</taxon>
        <taxon>Thermoleophilia</taxon>
        <taxon>Solirubrobacterales</taxon>
        <taxon>Paraconexibacteraceae</taxon>
        <taxon>Paraconexibacter</taxon>
    </lineage>
</organism>
<dbReference type="SMART" id="SM00065">
    <property type="entry name" value="GAF"/>
    <property type="match status" value="2"/>
</dbReference>
<evidence type="ECO:0000259" key="4">
    <source>
        <dbReference type="PROSITE" id="PS51832"/>
    </source>
</evidence>
<dbReference type="SUPFAM" id="SSF55073">
    <property type="entry name" value="Nucleotide cyclase"/>
    <property type="match status" value="1"/>
</dbReference>
<sequence>MPPPNVSVRHSSEALNAVTRLLSASLDTAGPAALHQLLVDEARALFGATGAVLLSIEERERLAHVVCSAPSQPTPNRRLQLDALPALAELTDQRSSHVLLSTARTQVLGRLLGWSGATPSAMVLPLRSRDRLEHALVLRGPHFGWGTDPDTVSVATAFAAAAGAAVAQARLGAEQATRMAQQAALSRAGRQLNDRGLDLPAVLHGICAEAQAILDGDCAIVYRKDTDDSLTVEACLGLPDGTAGRRLPISTGLSGRVVSANRALLTNDYDQLAQPSPGTPFDGIRSCLSVPLRWDGELRGVLSVGFRRTQFVDPRDLALLEAFGELAAAACRNASTAAGLARAARTDGLTGCLNQSALRELLRDEVARSERTGVPVSIILLDLDEFKEVNERAGHLTGDEVLRRVGDALRASVRPYDAVARYGGDEFVIICPGADEPAALEVAHRALDRVEAGVRSLTGTRGTAATAGVAQLRPGQPVLGLLDDADRALLYGKQELDRGVAVRASDLPASWSGAVDDRHASRLGDTPIRDVIGAAEEPRAQPGAAGHGTGAGDAQPWPSNDSGSDAERSRLEKRTRQLSIARALGTRLAGISDPDAIPDAVVDELHRAFGYFLCAAVRLREDDYVEAVAVRGDNFVRLLVDQWTQPRDAGLIGRSLRARRAIVVDDVLLDSTYATTIATHEVRSEMVAPVWVGDKLWGVLNVEELRPRAFDENDVQLLEMLADQLGAALRSATLYAQLERAYLGTAEALAAALEAKDAYTASHAHSIVDWADRVGERLGMSADERRDLRYGAIFHDIGKIAVPEAILNKRGPLDVTEATLVRRHTIVGEQILAPVEFLSGVLPIVRHEHERWDGGGYPDGLAGREIPLSARVVFVCDAYHAMTSDRPYRQAMAPDAARAELAAGAGTQFDPAVVAAFLAVLDDEQRAPHLVAVS</sequence>